<feature type="repeat" description="WD" evidence="4">
    <location>
        <begin position="236"/>
        <end position="278"/>
    </location>
</feature>
<protein>
    <submittedName>
        <fullName evidence="6">WD40-repeat-containing domain protein</fullName>
    </submittedName>
</protein>
<feature type="region of interest" description="Disordered" evidence="5">
    <location>
        <begin position="42"/>
        <end position="72"/>
    </location>
</feature>
<reference evidence="6 7" key="1">
    <citation type="submission" date="2016-07" db="EMBL/GenBank/DDBJ databases">
        <title>Pervasive Adenine N6-methylation of Active Genes in Fungi.</title>
        <authorList>
            <consortium name="DOE Joint Genome Institute"/>
            <person name="Mondo S.J."/>
            <person name="Dannebaum R.O."/>
            <person name="Kuo R.C."/>
            <person name="Labutti K."/>
            <person name="Haridas S."/>
            <person name="Kuo A."/>
            <person name="Salamov A."/>
            <person name="Ahrendt S.R."/>
            <person name="Lipzen A."/>
            <person name="Sullivan W."/>
            <person name="Andreopoulos W.B."/>
            <person name="Clum A."/>
            <person name="Lindquist E."/>
            <person name="Daum C."/>
            <person name="Ramamoorthy G.K."/>
            <person name="Gryganskyi A."/>
            <person name="Culley D."/>
            <person name="Magnuson J.K."/>
            <person name="James T.Y."/>
            <person name="O'Malley M.A."/>
            <person name="Stajich J.E."/>
            <person name="Spatafora J.W."/>
            <person name="Visel A."/>
            <person name="Grigoriev I.V."/>
        </authorList>
    </citation>
    <scope>NUCLEOTIDE SEQUENCE [LARGE SCALE GENOMIC DNA]</scope>
    <source>
        <strain evidence="6 7">NRRL 1336</strain>
    </source>
</reference>
<evidence type="ECO:0000256" key="1">
    <source>
        <dbReference type="ARBA" id="ARBA00022553"/>
    </source>
</evidence>
<dbReference type="GO" id="GO:0005634">
    <property type="term" value="C:nucleus"/>
    <property type="evidence" value="ECO:0007669"/>
    <property type="project" value="TreeGrafter"/>
</dbReference>
<dbReference type="InterPro" id="IPR036322">
    <property type="entry name" value="WD40_repeat_dom_sf"/>
</dbReference>
<dbReference type="InterPro" id="IPR015943">
    <property type="entry name" value="WD40/YVTN_repeat-like_dom_sf"/>
</dbReference>
<dbReference type="InterPro" id="IPR001680">
    <property type="entry name" value="WD40_rpt"/>
</dbReference>
<dbReference type="PRINTS" id="PR00320">
    <property type="entry name" value="GPROTEINBRPT"/>
</dbReference>
<comment type="caution">
    <text evidence="6">The sequence shown here is derived from an EMBL/GenBank/DDBJ whole genome shotgun (WGS) entry which is preliminary data.</text>
</comment>
<feature type="repeat" description="WD" evidence="4">
    <location>
        <begin position="279"/>
        <end position="321"/>
    </location>
</feature>
<proteinExistence type="predicted"/>
<dbReference type="InterPro" id="IPR044285">
    <property type="entry name" value="PWP1"/>
</dbReference>
<keyword evidence="2 4" id="KW-0853">WD repeat</keyword>
<dbReference type="PROSITE" id="PS50294">
    <property type="entry name" value="WD_REPEATS_REGION"/>
    <property type="match status" value="2"/>
</dbReference>
<dbReference type="Proteomes" id="UP000193560">
    <property type="component" value="Unassembled WGS sequence"/>
</dbReference>
<dbReference type="PANTHER" id="PTHR14091:SF0">
    <property type="entry name" value="PERIODIC TRYPTOPHAN PROTEIN 1 HOMOLOG"/>
    <property type="match status" value="1"/>
</dbReference>
<keyword evidence="1" id="KW-0597">Phosphoprotein</keyword>
<dbReference type="SMART" id="SM00320">
    <property type="entry name" value="WD40"/>
    <property type="match status" value="6"/>
</dbReference>
<evidence type="ECO:0000256" key="5">
    <source>
        <dbReference type="SAM" id="MobiDB-lite"/>
    </source>
</evidence>
<evidence type="ECO:0000313" key="7">
    <source>
        <dbReference type="Proteomes" id="UP000193560"/>
    </source>
</evidence>
<sequence length="514" mass="58040">MISAIHWVRQGAAAQHPEKYDLNDKEYERINKLAADQLEDAKENLKEAEAMAVDQKEPTKSASTADDDDMAKYNLDSYDDEVEADKNKQIGIFSKIKNLTYYENEEEDPYITMNTDAKDDEEEQKELEILPGDNMLLSAKTEDDISHLEIYVFESKEDNLYVHHDIMLPSFPLCLEWLDFHSGSKLGQATNGNYVAIGTFDPDIEIWNLDTVDVMYPETILGYTDKSKKRSKKVNTNYHVDAIMDLSWNKNHKNFILSSSADGTVKMWDLTTSKCVQSYTHHSDKVQSVAWHPTEATVFMTGSYDKTVCVLDARSPGQVTRWQLDSDVESLRWDPHQPTNFYVALESGFVHYYDVRNKDGEQGGKPLYILQAHDGPVSAMDVNPLVPGCIATGGTDKSIKVWNTVNNKPSMVTRRNFDLGKIFCAQFCPDSAFQLAVAGSNGKMHVWDMATNAGVRQAFRHIQALAGPDPVQEKQPITILDSADHESDDDDMDNKGEAHSDDDDDDEDDDMDEE</sequence>
<name>A0A1X2IIS9_9FUNG</name>
<evidence type="ECO:0000256" key="3">
    <source>
        <dbReference type="ARBA" id="ARBA00022737"/>
    </source>
</evidence>
<accession>A0A1X2IIS9</accession>
<feature type="compositionally biased region" description="Acidic residues" evidence="5">
    <location>
        <begin position="500"/>
        <end position="514"/>
    </location>
</feature>
<keyword evidence="3" id="KW-0677">Repeat</keyword>
<evidence type="ECO:0000313" key="6">
    <source>
        <dbReference type="EMBL" id="ORZ16496.1"/>
    </source>
</evidence>
<keyword evidence="7" id="KW-1185">Reference proteome</keyword>
<feature type="compositionally biased region" description="Basic and acidic residues" evidence="5">
    <location>
        <begin position="42"/>
        <end position="59"/>
    </location>
</feature>
<dbReference type="EMBL" id="MCGE01000011">
    <property type="protein sequence ID" value="ORZ16496.1"/>
    <property type="molecule type" value="Genomic_DNA"/>
</dbReference>
<dbReference type="InterPro" id="IPR020472">
    <property type="entry name" value="WD40_PAC1"/>
</dbReference>
<dbReference type="PROSITE" id="PS00678">
    <property type="entry name" value="WD_REPEATS_1"/>
    <property type="match status" value="1"/>
</dbReference>
<feature type="repeat" description="WD" evidence="4">
    <location>
        <begin position="370"/>
        <end position="412"/>
    </location>
</feature>
<dbReference type="SUPFAM" id="SSF50978">
    <property type="entry name" value="WD40 repeat-like"/>
    <property type="match status" value="1"/>
</dbReference>
<dbReference type="GO" id="GO:0006364">
    <property type="term" value="P:rRNA processing"/>
    <property type="evidence" value="ECO:0007669"/>
    <property type="project" value="EnsemblFungi"/>
</dbReference>
<feature type="region of interest" description="Disordered" evidence="5">
    <location>
        <begin position="466"/>
        <end position="514"/>
    </location>
</feature>
<dbReference type="Pfam" id="PF00400">
    <property type="entry name" value="WD40"/>
    <property type="match status" value="4"/>
</dbReference>
<dbReference type="PANTHER" id="PTHR14091">
    <property type="entry name" value="PERIODIC TRYPTOPHAN PROTEIN 1"/>
    <property type="match status" value="1"/>
</dbReference>
<evidence type="ECO:0000256" key="4">
    <source>
        <dbReference type="PROSITE-ProRule" id="PRU00221"/>
    </source>
</evidence>
<evidence type="ECO:0000256" key="2">
    <source>
        <dbReference type="ARBA" id="ARBA00022574"/>
    </source>
</evidence>
<dbReference type="PROSITE" id="PS50082">
    <property type="entry name" value="WD_REPEATS_2"/>
    <property type="match status" value="3"/>
</dbReference>
<gene>
    <name evidence="6" type="ORF">BCR42DRAFT_375122</name>
</gene>
<organism evidence="6 7">
    <name type="scientific">Absidia repens</name>
    <dbReference type="NCBI Taxonomy" id="90262"/>
    <lineage>
        <taxon>Eukaryota</taxon>
        <taxon>Fungi</taxon>
        <taxon>Fungi incertae sedis</taxon>
        <taxon>Mucoromycota</taxon>
        <taxon>Mucoromycotina</taxon>
        <taxon>Mucoromycetes</taxon>
        <taxon>Mucorales</taxon>
        <taxon>Cunninghamellaceae</taxon>
        <taxon>Absidia</taxon>
    </lineage>
</organism>
<dbReference type="OrthoDB" id="270624at2759"/>
<dbReference type="AlphaFoldDB" id="A0A1X2IIS9"/>
<dbReference type="STRING" id="90262.A0A1X2IIS9"/>
<dbReference type="InterPro" id="IPR019775">
    <property type="entry name" value="WD40_repeat_CS"/>
</dbReference>
<dbReference type="Gene3D" id="2.130.10.10">
    <property type="entry name" value="YVTN repeat-like/Quinoprotein amine dehydrogenase"/>
    <property type="match status" value="2"/>
</dbReference>